<dbReference type="Pfam" id="PF17676">
    <property type="entry name" value="Peptidase_S66C"/>
    <property type="match status" value="1"/>
</dbReference>
<dbReference type="InterPro" id="IPR003507">
    <property type="entry name" value="S66_fam"/>
</dbReference>
<dbReference type="GO" id="GO:0004180">
    <property type="term" value="F:carboxypeptidase activity"/>
    <property type="evidence" value="ECO:0007669"/>
    <property type="project" value="UniProtKB-KW"/>
</dbReference>
<name>A0A9D1UFL6_9FIRM</name>
<organism evidence="9 10">
    <name type="scientific">Candidatus Dorea gallistercoris</name>
    <dbReference type="NCBI Taxonomy" id="2838542"/>
    <lineage>
        <taxon>Bacteria</taxon>
        <taxon>Bacillati</taxon>
        <taxon>Bacillota</taxon>
        <taxon>Clostridia</taxon>
        <taxon>Lachnospirales</taxon>
        <taxon>Lachnospiraceae</taxon>
        <taxon>Dorea</taxon>
    </lineage>
</organism>
<evidence type="ECO:0000256" key="3">
    <source>
        <dbReference type="ARBA" id="ARBA00022670"/>
    </source>
</evidence>
<keyword evidence="3" id="KW-0645">Protease</keyword>
<evidence type="ECO:0000259" key="8">
    <source>
        <dbReference type="Pfam" id="PF17676"/>
    </source>
</evidence>
<sequence length="304" mass="33251">MAMKCIYPKPIRPGDRICVIDPANAFAKDGIRWMREFFTGKGFEVVFSEDMAFRHGSPKERAGRLNQVIRDERNRGIFCMWGGYGTMTLLDLVDYQALEVSRPIFSGFSDITALHLGIGQKTDLVTYHGPVLYSAKRPATPEAMDLFLEMTAAPEAPRQFSNLGGQKMEILKEGTCEGRLTGGNLTLISRLMGTPWEIDTRGKILFFEEVGERPYRLHGMLTQLAMAGKLKEAAGVVVGALTDCDTPGRPGSALQLVREALEDARGPVVCGVNAGHIGDSLTIPMNAPARLEAAGNDICFQTLP</sequence>
<accession>A0A9D1UFL6</accession>
<dbReference type="InterPro" id="IPR027478">
    <property type="entry name" value="LdcA_N"/>
</dbReference>
<dbReference type="Gene3D" id="3.50.30.60">
    <property type="entry name" value="LD-carboxypeptidase A C-terminal domain-like"/>
    <property type="match status" value="1"/>
</dbReference>
<dbReference type="PANTHER" id="PTHR30237">
    <property type="entry name" value="MURAMOYLTETRAPEPTIDE CARBOXYPEPTIDASE"/>
    <property type="match status" value="1"/>
</dbReference>
<keyword evidence="4" id="KW-0378">Hydrolase</keyword>
<dbReference type="InterPro" id="IPR040921">
    <property type="entry name" value="Peptidase_S66C"/>
</dbReference>
<dbReference type="Proteomes" id="UP000824263">
    <property type="component" value="Unassembled WGS sequence"/>
</dbReference>
<keyword evidence="2" id="KW-0121">Carboxypeptidase</keyword>
<dbReference type="Pfam" id="PF02016">
    <property type="entry name" value="Peptidase_S66"/>
    <property type="match status" value="1"/>
</dbReference>
<feature type="domain" description="LD-carboxypeptidase N-terminal" evidence="7">
    <location>
        <begin position="17"/>
        <end position="129"/>
    </location>
</feature>
<comment type="similarity">
    <text evidence="1">Belongs to the peptidase S66 family.</text>
</comment>
<dbReference type="InterPro" id="IPR027461">
    <property type="entry name" value="Carboxypeptidase_A_C_sf"/>
</dbReference>
<evidence type="ECO:0000256" key="5">
    <source>
        <dbReference type="ARBA" id="ARBA00022825"/>
    </source>
</evidence>
<evidence type="ECO:0000313" key="9">
    <source>
        <dbReference type="EMBL" id="HIW84811.1"/>
    </source>
</evidence>
<dbReference type="PIRSF" id="PIRSF028757">
    <property type="entry name" value="LD-carboxypeptidase"/>
    <property type="match status" value="1"/>
</dbReference>
<evidence type="ECO:0000256" key="1">
    <source>
        <dbReference type="ARBA" id="ARBA00010233"/>
    </source>
</evidence>
<evidence type="ECO:0000256" key="2">
    <source>
        <dbReference type="ARBA" id="ARBA00022645"/>
    </source>
</evidence>
<feature type="active site" description="Charge relay system" evidence="6">
    <location>
        <position position="208"/>
    </location>
</feature>
<dbReference type="InterPro" id="IPR029062">
    <property type="entry name" value="Class_I_gatase-like"/>
</dbReference>
<gene>
    <name evidence="9" type="ORF">H9873_10920</name>
</gene>
<evidence type="ECO:0000259" key="7">
    <source>
        <dbReference type="Pfam" id="PF02016"/>
    </source>
</evidence>
<dbReference type="Gene3D" id="3.40.50.10740">
    <property type="entry name" value="Class I glutamine amidotransferase-like"/>
    <property type="match status" value="1"/>
</dbReference>
<feature type="active site" description="Nucleophile" evidence="6">
    <location>
        <position position="109"/>
    </location>
</feature>
<dbReference type="AlphaFoldDB" id="A0A9D1UFL6"/>
<evidence type="ECO:0000313" key="10">
    <source>
        <dbReference type="Proteomes" id="UP000824263"/>
    </source>
</evidence>
<comment type="caution">
    <text evidence="9">The sequence shown here is derived from an EMBL/GenBank/DDBJ whole genome shotgun (WGS) entry which is preliminary data.</text>
</comment>
<proteinExistence type="inferred from homology"/>
<evidence type="ECO:0000256" key="4">
    <source>
        <dbReference type="ARBA" id="ARBA00022801"/>
    </source>
</evidence>
<reference evidence="9" key="1">
    <citation type="journal article" date="2021" name="PeerJ">
        <title>Extensive microbial diversity within the chicken gut microbiome revealed by metagenomics and culture.</title>
        <authorList>
            <person name="Gilroy R."/>
            <person name="Ravi A."/>
            <person name="Getino M."/>
            <person name="Pursley I."/>
            <person name="Horton D.L."/>
            <person name="Alikhan N.F."/>
            <person name="Baker D."/>
            <person name="Gharbi K."/>
            <person name="Hall N."/>
            <person name="Watson M."/>
            <person name="Adriaenssens E.M."/>
            <person name="Foster-Nyarko E."/>
            <person name="Jarju S."/>
            <person name="Secka A."/>
            <person name="Antonio M."/>
            <person name="Oren A."/>
            <person name="Chaudhuri R.R."/>
            <person name="La Ragione R."/>
            <person name="Hildebrand F."/>
            <person name="Pallen M.J."/>
        </authorList>
    </citation>
    <scope>NUCLEOTIDE SEQUENCE</scope>
    <source>
        <strain evidence="9">ChiSxjej1B13-11762</strain>
    </source>
</reference>
<dbReference type="InterPro" id="IPR040449">
    <property type="entry name" value="Peptidase_S66_N"/>
</dbReference>
<feature type="domain" description="LD-carboxypeptidase C-terminal" evidence="8">
    <location>
        <begin position="177"/>
        <end position="291"/>
    </location>
</feature>
<dbReference type="SUPFAM" id="SSF52317">
    <property type="entry name" value="Class I glutamine amidotransferase-like"/>
    <property type="match status" value="1"/>
</dbReference>
<dbReference type="EMBL" id="DXGF01000191">
    <property type="protein sequence ID" value="HIW84811.1"/>
    <property type="molecule type" value="Genomic_DNA"/>
</dbReference>
<reference evidence="9" key="2">
    <citation type="submission" date="2021-04" db="EMBL/GenBank/DDBJ databases">
        <authorList>
            <person name="Gilroy R."/>
        </authorList>
    </citation>
    <scope>NUCLEOTIDE SEQUENCE</scope>
    <source>
        <strain evidence="9">ChiSxjej1B13-11762</strain>
    </source>
</reference>
<keyword evidence="5" id="KW-0720">Serine protease</keyword>
<feature type="active site" description="Charge relay system" evidence="6">
    <location>
        <position position="276"/>
    </location>
</feature>
<evidence type="ECO:0000256" key="6">
    <source>
        <dbReference type="PIRSR" id="PIRSR028757-1"/>
    </source>
</evidence>
<protein>
    <submittedName>
        <fullName evidence="9">LD-carboxypeptidase</fullName>
    </submittedName>
</protein>
<dbReference type="GO" id="GO:0006508">
    <property type="term" value="P:proteolysis"/>
    <property type="evidence" value="ECO:0007669"/>
    <property type="project" value="UniProtKB-KW"/>
</dbReference>
<dbReference type="GO" id="GO:0008236">
    <property type="term" value="F:serine-type peptidase activity"/>
    <property type="evidence" value="ECO:0007669"/>
    <property type="project" value="UniProtKB-KW"/>
</dbReference>
<dbReference type="PANTHER" id="PTHR30237:SF2">
    <property type="entry name" value="MUREIN TETRAPEPTIDE CARBOXYPEPTIDASE"/>
    <property type="match status" value="1"/>
</dbReference>
<dbReference type="CDD" id="cd07025">
    <property type="entry name" value="Peptidase_S66"/>
    <property type="match status" value="1"/>
</dbReference>
<dbReference type="SUPFAM" id="SSF141986">
    <property type="entry name" value="LD-carboxypeptidase A C-terminal domain-like"/>
    <property type="match status" value="1"/>
</dbReference>